<sequence>MKCSRGEWKQEADTKPAQEHLDGIEHDTIFEDLDNKSPLLLQYKPVYKQVPVLVQNGNPISGSLIILEYIEETWKQTPLLLEDPYEKATARFWAKLNDEKLLPSTGQAFIKQGKEQKESIVPAMEIPKCVEELLKGKTFFGGENIGILDLAFGWIATIVSLFEEITGLKMIDSEKFPLLSAAWMENFSDVPVIKENWPPQDKLITKFQAMHETYLAAAAPKGATS</sequence>
<feature type="region of interest" description="Disordered" evidence="5">
    <location>
        <begin position="1"/>
        <end position="21"/>
    </location>
</feature>
<comment type="catalytic activity">
    <reaction evidence="3">
        <text>RX + glutathione = an S-substituted glutathione + a halide anion + H(+)</text>
        <dbReference type="Rhea" id="RHEA:16437"/>
        <dbReference type="ChEBI" id="CHEBI:15378"/>
        <dbReference type="ChEBI" id="CHEBI:16042"/>
        <dbReference type="ChEBI" id="CHEBI:17792"/>
        <dbReference type="ChEBI" id="CHEBI:57925"/>
        <dbReference type="ChEBI" id="CHEBI:90779"/>
        <dbReference type="EC" id="2.5.1.18"/>
    </reaction>
</comment>
<dbReference type="CDD" id="cd03185">
    <property type="entry name" value="GST_C_Tau"/>
    <property type="match status" value="1"/>
</dbReference>
<evidence type="ECO:0000256" key="5">
    <source>
        <dbReference type="SAM" id="MobiDB-lite"/>
    </source>
</evidence>
<dbReference type="Pfam" id="PF02798">
    <property type="entry name" value="GST_N"/>
    <property type="match status" value="1"/>
</dbReference>
<dbReference type="Gene3D" id="1.20.1050.10">
    <property type="match status" value="1"/>
</dbReference>
<feature type="domain" description="GST C-terminal" evidence="7">
    <location>
        <begin position="83"/>
        <end position="207"/>
    </location>
</feature>
<dbReference type="InterPro" id="IPR045073">
    <property type="entry name" value="Omega/Tau-like"/>
</dbReference>
<name>A0ABC8RKW1_9AQUA</name>
<dbReference type="AlphaFoldDB" id="A0ABC8RKW1"/>
<keyword evidence="2" id="KW-0808">Transferase</keyword>
<dbReference type="SUPFAM" id="SSF52833">
    <property type="entry name" value="Thioredoxin-like"/>
    <property type="match status" value="1"/>
</dbReference>
<feature type="domain" description="GST N-terminal" evidence="6">
    <location>
        <begin position="1"/>
        <end position="78"/>
    </location>
</feature>
<dbReference type="EMBL" id="CAUOFW020001425">
    <property type="protein sequence ID" value="CAK9144821.1"/>
    <property type="molecule type" value="Genomic_DNA"/>
</dbReference>
<dbReference type="InterPro" id="IPR004046">
    <property type="entry name" value="GST_C"/>
</dbReference>
<dbReference type="PROSITE" id="PS50404">
    <property type="entry name" value="GST_NTER"/>
    <property type="match status" value="1"/>
</dbReference>
<evidence type="ECO:0000313" key="8">
    <source>
        <dbReference type="EMBL" id="CAK9144821.1"/>
    </source>
</evidence>
<dbReference type="EC" id="2.5.1.18" evidence="1"/>
<dbReference type="InterPro" id="IPR036282">
    <property type="entry name" value="Glutathione-S-Trfase_C_sf"/>
</dbReference>
<evidence type="ECO:0000313" key="9">
    <source>
        <dbReference type="Proteomes" id="UP001642360"/>
    </source>
</evidence>
<keyword evidence="9" id="KW-1185">Reference proteome</keyword>
<dbReference type="SFLD" id="SFLDG01152">
    <property type="entry name" value="Main.3:_Omega-_and_Tau-like"/>
    <property type="match status" value="1"/>
</dbReference>
<dbReference type="InterPro" id="IPR045074">
    <property type="entry name" value="GST_C_Tau"/>
</dbReference>
<dbReference type="Pfam" id="PF00043">
    <property type="entry name" value="GST_C"/>
    <property type="match status" value="1"/>
</dbReference>
<organism evidence="8 9">
    <name type="scientific">Ilex paraguariensis</name>
    <name type="common">yerba mate</name>
    <dbReference type="NCBI Taxonomy" id="185542"/>
    <lineage>
        <taxon>Eukaryota</taxon>
        <taxon>Viridiplantae</taxon>
        <taxon>Streptophyta</taxon>
        <taxon>Embryophyta</taxon>
        <taxon>Tracheophyta</taxon>
        <taxon>Spermatophyta</taxon>
        <taxon>Magnoliopsida</taxon>
        <taxon>eudicotyledons</taxon>
        <taxon>Gunneridae</taxon>
        <taxon>Pentapetalae</taxon>
        <taxon>asterids</taxon>
        <taxon>campanulids</taxon>
        <taxon>Aquifoliales</taxon>
        <taxon>Aquifoliaceae</taxon>
        <taxon>Ilex</taxon>
    </lineage>
</organism>
<accession>A0ABC8RKW1</accession>
<evidence type="ECO:0000256" key="2">
    <source>
        <dbReference type="ARBA" id="ARBA00022679"/>
    </source>
</evidence>
<dbReference type="PANTHER" id="PTHR11260:SF762">
    <property type="entry name" value="GLUTATHIONE TRANSFERASE"/>
    <property type="match status" value="1"/>
</dbReference>
<comment type="caution">
    <text evidence="8">The sequence shown here is derived from an EMBL/GenBank/DDBJ whole genome shotgun (WGS) entry which is preliminary data.</text>
</comment>
<dbReference type="GO" id="GO:0004364">
    <property type="term" value="F:glutathione transferase activity"/>
    <property type="evidence" value="ECO:0007669"/>
    <property type="project" value="UniProtKB-EC"/>
</dbReference>
<dbReference type="InterPro" id="IPR010987">
    <property type="entry name" value="Glutathione-S-Trfase_C-like"/>
</dbReference>
<dbReference type="SFLD" id="SFLDS00019">
    <property type="entry name" value="Glutathione_Transferase_(cytos"/>
    <property type="match status" value="1"/>
</dbReference>
<proteinExistence type="inferred from homology"/>
<dbReference type="FunFam" id="1.20.1050.10:FF:000012">
    <property type="entry name" value="Tau class glutathione S-transferase"/>
    <property type="match status" value="1"/>
</dbReference>
<dbReference type="SUPFAM" id="SSF47616">
    <property type="entry name" value="GST C-terminal domain-like"/>
    <property type="match status" value="1"/>
</dbReference>
<dbReference type="PROSITE" id="PS50405">
    <property type="entry name" value="GST_CTER"/>
    <property type="match status" value="1"/>
</dbReference>
<dbReference type="Gene3D" id="3.40.30.10">
    <property type="entry name" value="Glutaredoxin"/>
    <property type="match status" value="1"/>
</dbReference>
<evidence type="ECO:0000256" key="1">
    <source>
        <dbReference type="ARBA" id="ARBA00012452"/>
    </source>
</evidence>
<dbReference type="PANTHER" id="PTHR11260">
    <property type="entry name" value="GLUTATHIONE S-TRANSFERASE, GST, SUPERFAMILY, GST DOMAIN CONTAINING"/>
    <property type="match status" value="1"/>
</dbReference>
<gene>
    <name evidence="8" type="ORF">ILEXP_LOCUS12595</name>
</gene>
<evidence type="ECO:0000256" key="3">
    <source>
        <dbReference type="ARBA" id="ARBA00047960"/>
    </source>
</evidence>
<comment type="similarity">
    <text evidence="4">Belongs to the GST superfamily.</text>
</comment>
<evidence type="ECO:0000256" key="4">
    <source>
        <dbReference type="RuleBase" id="RU003494"/>
    </source>
</evidence>
<reference evidence="8 9" key="1">
    <citation type="submission" date="2024-02" db="EMBL/GenBank/DDBJ databases">
        <authorList>
            <person name="Vignale AGUSTIN F."/>
            <person name="Sosa J E."/>
            <person name="Modenutti C."/>
        </authorList>
    </citation>
    <scope>NUCLEOTIDE SEQUENCE [LARGE SCALE GENOMIC DNA]</scope>
</reference>
<dbReference type="SFLD" id="SFLDG00358">
    <property type="entry name" value="Main_(cytGST)"/>
    <property type="match status" value="1"/>
</dbReference>
<evidence type="ECO:0000259" key="6">
    <source>
        <dbReference type="PROSITE" id="PS50404"/>
    </source>
</evidence>
<dbReference type="InterPro" id="IPR036249">
    <property type="entry name" value="Thioredoxin-like_sf"/>
</dbReference>
<protein>
    <recommendedName>
        <fullName evidence="1">glutathione transferase</fullName>
        <ecNumber evidence="1">2.5.1.18</ecNumber>
    </recommendedName>
</protein>
<dbReference type="InterPro" id="IPR004045">
    <property type="entry name" value="Glutathione_S-Trfase_N"/>
</dbReference>
<dbReference type="Proteomes" id="UP001642360">
    <property type="component" value="Unassembled WGS sequence"/>
</dbReference>
<evidence type="ECO:0000259" key="7">
    <source>
        <dbReference type="PROSITE" id="PS50405"/>
    </source>
</evidence>
<dbReference type="InterPro" id="IPR040079">
    <property type="entry name" value="Glutathione_S-Trfase"/>
</dbReference>